<organism evidence="3 4">
    <name type="scientific">Methylophaga thiooxydans</name>
    <dbReference type="NCBI Taxonomy" id="392484"/>
    <lineage>
        <taxon>Bacteria</taxon>
        <taxon>Pseudomonadati</taxon>
        <taxon>Pseudomonadota</taxon>
        <taxon>Gammaproteobacteria</taxon>
        <taxon>Thiotrichales</taxon>
        <taxon>Piscirickettsiaceae</taxon>
        <taxon>Methylophaga</taxon>
    </lineage>
</organism>
<feature type="domain" description="DUF4340" evidence="2">
    <location>
        <begin position="71"/>
        <end position="254"/>
    </location>
</feature>
<evidence type="ECO:0000259" key="2">
    <source>
        <dbReference type="Pfam" id="PF14238"/>
    </source>
</evidence>
<proteinExistence type="predicted"/>
<dbReference type="InterPro" id="IPR025641">
    <property type="entry name" value="DUF4340"/>
</dbReference>
<dbReference type="RefSeq" id="WP_036312243.1">
    <property type="nucleotide sequence ID" value="NZ_JRQD01000002.1"/>
</dbReference>
<evidence type="ECO:0000256" key="1">
    <source>
        <dbReference type="SAM" id="Phobius"/>
    </source>
</evidence>
<evidence type="ECO:0000313" key="3">
    <source>
        <dbReference type="EMBL" id="KGM07144.1"/>
    </source>
</evidence>
<gene>
    <name evidence="3" type="ORF">LP43_0752</name>
</gene>
<accession>A0A0A0BJ66</accession>
<comment type="caution">
    <text evidence="3">The sequence shown here is derived from an EMBL/GenBank/DDBJ whole genome shotgun (WGS) entry which is preliminary data.</text>
</comment>
<keyword evidence="1" id="KW-1133">Transmembrane helix</keyword>
<protein>
    <recommendedName>
        <fullName evidence="2">DUF4340 domain-containing protein</fullName>
    </recommendedName>
</protein>
<reference evidence="3 4" key="1">
    <citation type="submission" date="2014-09" db="EMBL/GenBank/DDBJ databases">
        <authorList>
            <person name="Grob C."/>
            <person name="Taubert M."/>
            <person name="Howat A.M."/>
            <person name="Burns O.J."/>
            <person name="Dixon J.L."/>
            <person name="Chen Y."/>
            <person name="Murrell J.C."/>
        </authorList>
    </citation>
    <scope>NUCLEOTIDE SEQUENCE [LARGE SCALE GENOMIC DNA]</scope>
    <source>
        <strain evidence="3">L4</strain>
    </source>
</reference>
<dbReference type="EMBL" id="JRQD01000002">
    <property type="protein sequence ID" value="KGM07144.1"/>
    <property type="molecule type" value="Genomic_DNA"/>
</dbReference>
<keyword evidence="1" id="KW-0472">Membrane</keyword>
<evidence type="ECO:0000313" key="4">
    <source>
        <dbReference type="Proteomes" id="UP000029999"/>
    </source>
</evidence>
<keyword evidence="1" id="KW-0812">Transmembrane</keyword>
<dbReference type="Pfam" id="PF14238">
    <property type="entry name" value="DUF4340"/>
    <property type="match status" value="1"/>
</dbReference>
<feature type="transmembrane region" description="Helical" evidence="1">
    <location>
        <begin position="7"/>
        <end position="27"/>
    </location>
</feature>
<dbReference type="Proteomes" id="UP000029999">
    <property type="component" value="Unassembled WGS sequence"/>
</dbReference>
<dbReference type="STRING" id="392484.LP43_0752"/>
<name>A0A0A0BJ66_9GAMM</name>
<dbReference type="AlphaFoldDB" id="A0A0A0BJ66"/>
<sequence length="375" mass="42264">MTKKLNSLTILFIVTVVMVLLMLVTIYRAEDNNDDFGLLFPDLYEQLSQVNQIQFSSSEDQFSLQREGEDWYIKDHFNYPANFDDVKRMLIDMSEAKILERKTDNPEQYDVIGVEGAEPEVAGGESLKINLSNGDEHIAGLVLGDTRDVTLQTGPKQFFVRRADEQESWLVQGYLQISPVMLNWIQGEIINLARERIAKVEIIQPNGNKAVLVNLGKKDKFGTPEQGKDTTFKYEQLGYDIAGSLHQMRMEDVQPVKQFSRGDAEVVTAKFTTFDGLVVTSETSFNDGFYYATFDAEFDANAVKPAPEDIQKLDILKSADAVRTEAEKLDKRLAPWVYRVSGFVGTNLMRARADIVSESSNVIPMPPDMTGFGPR</sequence>